<feature type="compositionally biased region" description="Polar residues" evidence="1">
    <location>
        <begin position="136"/>
        <end position="146"/>
    </location>
</feature>
<keyword evidence="4" id="KW-1185">Reference proteome</keyword>
<dbReference type="InterPro" id="IPR029325">
    <property type="entry name" value="ITPR-bd"/>
</dbReference>
<dbReference type="HOGENOM" id="CLU_998492_0_0_1"/>
<protein>
    <recommendedName>
        <fullName evidence="2">ITPR-interacting domain-containing protein</fullName>
    </recommendedName>
</protein>
<feature type="compositionally biased region" description="Polar residues" evidence="1">
    <location>
        <begin position="262"/>
        <end position="279"/>
    </location>
</feature>
<proteinExistence type="predicted"/>
<feature type="domain" description="ITPR-interacting" evidence="2">
    <location>
        <begin position="171"/>
        <end position="277"/>
    </location>
</feature>
<feature type="region of interest" description="Disordered" evidence="1">
    <location>
        <begin position="87"/>
        <end position="146"/>
    </location>
</feature>
<evidence type="ECO:0000313" key="4">
    <source>
        <dbReference type="Proteomes" id="UP000015102"/>
    </source>
</evidence>
<feature type="region of interest" description="Disordered" evidence="1">
    <location>
        <begin position="254"/>
        <end position="279"/>
    </location>
</feature>
<dbReference type="GO" id="GO:0005102">
    <property type="term" value="F:signaling receptor binding"/>
    <property type="evidence" value="ECO:0007669"/>
    <property type="project" value="InterPro"/>
</dbReference>
<reference evidence="3" key="2">
    <citation type="submission" date="2015-06" db="UniProtKB">
        <authorList>
            <consortium name="EnsemblMetazoa"/>
        </authorList>
    </citation>
    <scope>IDENTIFICATION</scope>
</reference>
<feature type="compositionally biased region" description="Low complexity" evidence="1">
    <location>
        <begin position="123"/>
        <end position="135"/>
    </location>
</feature>
<dbReference type="Proteomes" id="UP000015102">
    <property type="component" value="Unassembled WGS sequence"/>
</dbReference>
<evidence type="ECO:0000313" key="3">
    <source>
        <dbReference type="EnsemblMetazoa" id="MESCA004064-PA"/>
    </source>
</evidence>
<feature type="compositionally biased region" description="Basic and acidic residues" evidence="1">
    <location>
        <begin position="89"/>
        <end position="119"/>
    </location>
</feature>
<organism evidence="3 4">
    <name type="scientific">Megaselia scalaris</name>
    <name type="common">Humpbacked fly</name>
    <name type="synonym">Phora scalaris</name>
    <dbReference type="NCBI Taxonomy" id="36166"/>
    <lineage>
        <taxon>Eukaryota</taxon>
        <taxon>Metazoa</taxon>
        <taxon>Ecdysozoa</taxon>
        <taxon>Arthropoda</taxon>
        <taxon>Hexapoda</taxon>
        <taxon>Insecta</taxon>
        <taxon>Pterygota</taxon>
        <taxon>Neoptera</taxon>
        <taxon>Endopterygota</taxon>
        <taxon>Diptera</taxon>
        <taxon>Brachycera</taxon>
        <taxon>Muscomorpha</taxon>
        <taxon>Platypezoidea</taxon>
        <taxon>Phoridae</taxon>
        <taxon>Megaseliini</taxon>
        <taxon>Megaselia</taxon>
    </lineage>
</organism>
<reference evidence="4" key="1">
    <citation type="submission" date="2013-02" db="EMBL/GenBank/DDBJ databases">
        <authorList>
            <person name="Hughes D."/>
        </authorList>
    </citation>
    <scope>NUCLEOTIDE SEQUENCE</scope>
    <source>
        <strain>Durham</strain>
        <strain evidence="4">NC isolate 2 -- Noor lab</strain>
    </source>
</reference>
<dbReference type="AlphaFoldDB" id="T1GKN7"/>
<evidence type="ECO:0000256" key="1">
    <source>
        <dbReference type="SAM" id="MobiDB-lite"/>
    </source>
</evidence>
<dbReference type="SMART" id="SM01257">
    <property type="entry name" value="KRAP_IP3R_bind"/>
    <property type="match status" value="1"/>
</dbReference>
<dbReference type="EMBL" id="CAQQ02391704">
    <property type="status" value="NOT_ANNOTATED_CDS"/>
    <property type="molecule type" value="Genomic_DNA"/>
</dbReference>
<evidence type="ECO:0000259" key="2">
    <source>
        <dbReference type="SMART" id="SM01257"/>
    </source>
</evidence>
<sequence length="279" mass="31571">METNTSLSESVLETSRNCFENDSGIDLKSNNTTLNDEENFNISRKEETPNLRRIGRSSTVFCTNFTDRKSGSDNSLQRILSFKRSVSIQKEDDDHQNQEHEYDEGHHGDESVHNDHERLQITNNNNNNSIASNENYKTNGSLQNLGPVSPVRKGILSKEASFTEESPHRKSVLLRDSSLHSDSSHCSSVDSLLEARKPDPEAILINLGFGPVEPENVLDRFQRGNPDAPPSSIVAKIMERFEQNEREKNLRLGEFNSLPRPRSQSASEPTRNINYVSRF</sequence>
<dbReference type="EnsemblMetazoa" id="MESCA004064-RA">
    <property type="protein sequence ID" value="MESCA004064-PA"/>
    <property type="gene ID" value="MESCA004064"/>
</dbReference>
<accession>T1GKN7</accession>
<name>T1GKN7_MEGSC</name>